<evidence type="ECO:0000313" key="3">
    <source>
        <dbReference type="Proteomes" id="UP000472271"/>
    </source>
</evidence>
<keyword evidence="3" id="KW-1185">Reference proteome</keyword>
<dbReference type="Proteomes" id="UP000472271">
    <property type="component" value="Chromosome 3"/>
</dbReference>
<dbReference type="InterPro" id="IPR000159">
    <property type="entry name" value="RA_dom"/>
</dbReference>
<reference evidence="2" key="2">
    <citation type="submission" date="2025-08" db="UniProtKB">
        <authorList>
            <consortium name="Ensembl"/>
        </authorList>
    </citation>
    <scope>IDENTIFICATION</scope>
</reference>
<dbReference type="GO" id="GO:0007165">
    <property type="term" value="P:signal transduction"/>
    <property type="evidence" value="ECO:0007669"/>
    <property type="project" value="InterPro"/>
</dbReference>
<name>A0A673ARU0_9TELE</name>
<dbReference type="Ensembl" id="ENSSORT00005032919.1">
    <property type="protein sequence ID" value="ENSSORP00005032034.1"/>
    <property type="gene ID" value="ENSSORG00005015216.1"/>
</dbReference>
<feature type="domain" description="Ras-associating" evidence="1">
    <location>
        <begin position="1"/>
        <end position="82"/>
    </location>
</feature>
<dbReference type="Gene3D" id="3.10.20.90">
    <property type="entry name" value="Phosphatidylinositol 3-kinase Catalytic Subunit, Chain A, domain 1"/>
    <property type="match status" value="1"/>
</dbReference>
<proteinExistence type="predicted"/>
<reference evidence="2" key="3">
    <citation type="submission" date="2025-09" db="UniProtKB">
        <authorList>
            <consortium name="Ensembl"/>
        </authorList>
    </citation>
    <scope>IDENTIFICATION</scope>
</reference>
<evidence type="ECO:0000313" key="2">
    <source>
        <dbReference type="Ensembl" id="ENSSORP00005032034.1"/>
    </source>
</evidence>
<dbReference type="InParanoid" id="A0A673ARU0"/>
<dbReference type="PANTHER" id="PTHR15286:SF11">
    <property type="entry name" value="RAS ASSOCIATION DOMAIN-CONTAINING PROTEIN 7"/>
    <property type="match status" value="1"/>
</dbReference>
<dbReference type="SMART" id="SM00314">
    <property type="entry name" value="RA"/>
    <property type="match status" value="1"/>
</dbReference>
<protein>
    <recommendedName>
        <fullName evidence="1">Ras-associating domain-containing protein</fullName>
    </recommendedName>
</protein>
<evidence type="ECO:0000259" key="1">
    <source>
        <dbReference type="PROSITE" id="PS50200"/>
    </source>
</evidence>
<sequence length="135" mass="15137">MELKVWVEGVVRVVCGLSLNTSCQDVVIALAQAIGQTGRYVLILKLRGKERQLLKTDCPLQELAQLGQQAAEVHFVLRRTGPSLSEGSTTDTRAPLTPFIRHPEPKLFSHRDTLLSEQEKKIRSVSCYEVMFSML</sequence>
<dbReference type="Pfam" id="PF00788">
    <property type="entry name" value="RA"/>
    <property type="match status" value="1"/>
</dbReference>
<dbReference type="InterPro" id="IPR033593">
    <property type="entry name" value="N-RASSF"/>
</dbReference>
<dbReference type="PROSITE" id="PS50200">
    <property type="entry name" value="RA"/>
    <property type="match status" value="1"/>
</dbReference>
<organism evidence="2 3">
    <name type="scientific">Sphaeramia orbicularis</name>
    <name type="common">orbiculate cardinalfish</name>
    <dbReference type="NCBI Taxonomy" id="375764"/>
    <lineage>
        <taxon>Eukaryota</taxon>
        <taxon>Metazoa</taxon>
        <taxon>Chordata</taxon>
        <taxon>Craniata</taxon>
        <taxon>Vertebrata</taxon>
        <taxon>Euteleostomi</taxon>
        <taxon>Actinopterygii</taxon>
        <taxon>Neopterygii</taxon>
        <taxon>Teleostei</taxon>
        <taxon>Neoteleostei</taxon>
        <taxon>Acanthomorphata</taxon>
        <taxon>Gobiaria</taxon>
        <taxon>Kurtiformes</taxon>
        <taxon>Apogonoidei</taxon>
        <taxon>Apogonidae</taxon>
        <taxon>Apogoninae</taxon>
        <taxon>Sphaeramia</taxon>
    </lineage>
</organism>
<reference evidence="2" key="1">
    <citation type="submission" date="2019-06" db="EMBL/GenBank/DDBJ databases">
        <authorList>
            <consortium name="Wellcome Sanger Institute Data Sharing"/>
        </authorList>
    </citation>
    <scope>NUCLEOTIDE SEQUENCE [LARGE SCALE GENOMIC DNA]</scope>
</reference>
<dbReference type="InterPro" id="IPR029071">
    <property type="entry name" value="Ubiquitin-like_domsf"/>
</dbReference>
<dbReference type="PANTHER" id="PTHR15286">
    <property type="entry name" value="RAS-ASSOCIATING DOMAIN CONTAINING PROTEIN"/>
    <property type="match status" value="1"/>
</dbReference>
<dbReference type="SUPFAM" id="SSF54236">
    <property type="entry name" value="Ubiquitin-like"/>
    <property type="match status" value="1"/>
</dbReference>
<accession>A0A673ARU0</accession>
<dbReference type="AlphaFoldDB" id="A0A673ARU0"/>